<dbReference type="NCBIfam" id="TIGR00494">
    <property type="entry name" value="crcB"/>
    <property type="match status" value="1"/>
</dbReference>
<keyword evidence="3 14" id="KW-1003">Cell membrane</keyword>
<keyword evidence="2 14" id="KW-0813">Transport</keyword>
<accession>A0A7S8FFU2</accession>
<feature type="transmembrane region" description="Helical" evidence="14">
    <location>
        <begin position="99"/>
        <end position="121"/>
    </location>
</feature>
<dbReference type="GO" id="GO:0140114">
    <property type="term" value="P:cellular detoxification of fluoride"/>
    <property type="evidence" value="ECO:0007669"/>
    <property type="project" value="UniProtKB-UniRule"/>
</dbReference>
<dbReference type="KEGG" id="nkf:Nkreftii_002792"/>
<evidence type="ECO:0000256" key="12">
    <source>
        <dbReference type="ARBA" id="ARBA00035120"/>
    </source>
</evidence>
<dbReference type="Pfam" id="PF02537">
    <property type="entry name" value="CRCB"/>
    <property type="match status" value="1"/>
</dbReference>
<evidence type="ECO:0000313" key="15">
    <source>
        <dbReference type="EMBL" id="QPD05018.1"/>
    </source>
</evidence>
<feature type="transmembrane region" description="Helical" evidence="14">
    <location>
        <begin position="63"/>
        <end position="79"/>
    </location>
</feature>
<evidence type="ECO:0000256" key="13">
    <source>
        <dbReference type="ARBA" id="ARBA00035585"/>
    </source>
</evidence>
<dbReference type="GO" id="GO:0062054">
    <property type="term" value="F:fluoride channel activity"/>
    <property type="evidence" value="ECO:0007669"/>
    <property type="project" value="UniProtKB-UniRule"/>
</dbReference>
<protein>
    <recommendedName>
        <fullName evidence="14">Fluoride-specific ion channel FluC</fullName>
    </recommendedName>
</protein>
<evidence type="ECO:0000256" key="1">
    <source>
        <dbReference type="ARBA" id="ARBA00004651"/>
    </source>
</evidence>
<keyword evidence="7 14" id="KW-1133">Transmembrane helix</keyword>
<comment type="function">
    <text evidence="14">Fluoride-specific ion channel. Important for reducing fluoride concentration in the cell, thus reducing its toxicity.</text>
</comment>
<keyword evidence="10 14" id="KW-0472">Membrane</keyword>
<keyword evidence="11 14" id="KW-0407">Ion channel</keyword>
<feature type="binding site" evidence="14">
    <location>
        <position position="74"/>
    </location>
    <ligand>
        <name>Na(+)</name>
        <dbReference type="ChEBI" id="CHEBI:29101"/>
        <note>structural</note>
    </ligand>
</feature>
<name>A0A7S8FFU2_9BACT</name>
<dbReference type="Proteomes" id="UP000593737">
    <property type="component" value="Chromosome"/>
</dbReference>
<evidence type="ECO:0000256" key="7">
    <source>
        <dbReference type="ARBA" id="ARBA00022989"/>
    </source>
</evidence>
<keyword evidence="4" id="KW-0997">Cell inner membrane</keyword>
<dbReference type="EMBL" id="CP047423">
    <property type="protein sequence ID" value="QPD05018.1"/>
    <property type="molecule type" value="Genomic_DNA"/>
</dbReference>
<evidence type="ECO:0000256" key="6">
    <source>
        <dbReference type="ARBA" id="ARBA00022723"/>
    </source>
</evidence>
<dbReference type="HAMAP" id="MF_00454">
    <property type="entry name" value="FluC"/>
    <property type="match status" value="1"/>
</dbReference>
<dbReference type="GO" id="GO:0005886">
    <property type="term" value="C:plasma membrane"/>
    <property type="evidence" value="ECO:0007669"/>
    <property type="project" value="UniProtKB-SubCell"/>
</dbReference>
<keyword evidence="6 14" id="KW-0479">Metal-binding</keyword>
<comment type="catalytic activity">
    <reaction evidence="13">
        <text>fluoride(in) = fluoride(out)</text>
        <dbReference type="Rhea" id="RHEA:76159"/>
        <dbReference type="ChEBI" id="CHEBI:17051"/>
    </reaction>
    <physiologicalReaction direction="left-to-right" evidence="13">
        <dbReference type="Rhea" id="RHEA:76160"/>
    </physiologicalReaction>
</comment>
<comment type="similarity">
    <text evidence="12 14">Belongs to the fluoride channel Fluc/FEX (TC 1.A.43) family.</text>
</comment>
<dbReference type="InterPro" id="IPR003691">
    <property type="entry name" value="FluC"/>
</dbReference>
<dbReference type="PANTHER" id="PTHR28259">
    <property type="entry name" value="FLUORIDE EXPORT PROTEIN 1-RELATED"/>
    <property type="match status" value="1"/>
</dbReference>
<evidence type="ECO:0000313" key="16">
    <source>
        <dbReference type="Proteomes" id="UP000593737"/>
    </source>
</evidence>
<comment type="activity regulation">
    <text evidence="14">Na(+) is not transported, but it plays an essential structural role and its presence is essential for fluoride channel function.</text>
</comment>
<comment type="subcellular location">
    <subcellularLocation>
        <location evidence="1 14">Cell membrane</location>
        <topology evidence="1 14">Multi-pass membrane protein</topology>
    </subcellularLocation>
</comment>
<dbReference type="AlphaFoldDB" id="A0A7S8FFU2"/>
<evidence type="ECO:0000256" key="2">
    <source>
        <dbReference type="ARBA" id="ARBA00022448"/>
    </source>
</evidence>
<organism evidence="15 16">
    <name type="scientific">Candidatus Nitrospira kreftii</name>
    <dbReference type="NCBI Taxonomy" id="2652173"/>
    <lineage>
        <taxon>Bacteria</taxon>
        <taxon>Pseudomonadati</taxon>
        <taxon>Nitrospirota</taxon>
        <taxon>Nitrospiria</taxon>
        <taxon>Nitrospirales</taxon>
        <taxon>Nitrospiraceae</taxon>
        <taxon>Nitrospira</taxon>
    </lineage>
</organism>
<dbReference type="PANTHER" id="PTHR28259:SF18">
    <property type="entry name" value="FLUORIDE-SPECIFIC ION CHANNEL FLUC"/>
    <property type="match status" value="1"/>
</dbReference>
<sequence>MIGTGGFIGSILRYLLSGYAQHLSKSIQFPFGTLAVNIVGCALVGFLAELADHRGVISGEHRAFLMVGLLGGFTTFSAFGNETMNLLRDGELWLACGNVVGHTVLGLAAVWAGYSTAYLLWK</sequence>
<gene>
    <name evidence="14" type="primary">fluC</name>
    <name evidence="14" type="synonym">crcB</name>
    <name evidence="15" type="ORF">Nkreftii_002792</name>
</gene>
<keyword evidence="5 14" id="KW-0812">Transmembrane</keyword>
<evidence type="ECO:0000256" key="10">
    <source>
        <dbReference type="ARBA" id="ARBA00023136"/>
    </source>
</evidence>
<evidence type="ECO:0000256" key="8">
    <source>
        <dbReference type="ARBA" id="ARBA00023053"/>
    </source>
</evidence>
<dbReference type="GO" id="GO:0046872">
    <property type="term" value="F:metal ion binding"/>
    <property type="evidence" value="ECO:0007669"/>
    <property type="project" value="UniProtKB-KW"/>
</dbReference>
<keyword evidence="9 14" id="KW-0406">Ion transport</keyword>
<evidence type="ECO:0000256" key="11">
    <source>
        <dbReference type="ARBA" id="ARBA00023303"/>
    </source>
</evidence>
<proteinExistence type="inferred from homology"/>
<evidence type="ECO:0000256" key="14">
    <source>
        <dbReference type="HAMAP-Rule" id="MF_00454"/>
    </source>
</evidence>
<keyword evidence="8 14" id="KW-0915">Sodium</keyword>
<evidence type="ECO:0000256" key="9">
    <source>
        <dbReference type="ARBA" id="ARBA00023065"/>
    </source>
</evidence>
<feature type="transmembrane region" description="Helical" evidence="14">
    <location>
        <begin position="29"/>
        <end position="51"/>
    </location>
</feature>
<reference evidence="15 16" key="1">
    <citation type="journal article" date="2020" name="ISME J.">
        <title>Enrichment and physiological characterization of a novel comammox Nitrospira indicates ammonium inhibition of complete nitrification.</title>
        <authorList>
            <person name="Sakoula D."/>
            <person name="Koch H."/>
            <person name="Frank J."/>
            <person name="Jetten M.S.M."/>
            <person name="van Kessel M.A.H.J."/>
            <person name="Lucker S."/>
        </authorList>
    </citation>
    <scope>NUCLEOTIDE SEQUENCE [LARGE SCALE GENOMIC DNA]</scope>
    <source>
        <strain evidence="15">Comreactor17</strain>
    </source>
</reference>
<feature type="binding site" evidence="14">
    <location>
        <position position="71"/>
    </location>
    <ligand>
        <name>Na(+)</name>
        <dbReference type="ChEBI" id="CHEBI:29101"/>
        <note>structural</note>
    </ligand>
</feature>
<evidence type="ECO:0000256" key="4">
    <source>
        <dbReference type="ARBA" id="ARBA00022519"/>
    </source>
</evidence>
<evidence type="ECO:0000256" key="3">
    <source>
        <dbReference type="ARBA" id="ARBA00022475"/>
    </source>
</evidence>
<evidence type="ECO:0000256" key="5">
    <source>
        <dbReference type="ARBA" id="ARBA00022692"/>
    </source>
</evidence>